<evidence type="ECO:0000313" key="2">
    <source>
        <dbReference type="Proteomes" id="UP001497516"/>
    </source>
</evidence>
<gene>
    <name evidence="1" type="ORF">LTRI10_LOCUS46535</name>
</gene>
<protein>
    <submittedName>
        <fullName evidence="1">Uncharacterized protein</fullName>
    </submittedName>
</protein>
<sequence>MNNPVGSSEKQPVDSRWIPLAADGISTPFPRATNVNPACSSGGVTMMTPSFEGRRRDAATFFLDNDDATLRRDYGEHGGTFFLSGDDKQQHNFFFLLDSAVIDHAEGGGAPTELGGVARWRVFLCL</sequence>
<evidence type="ECO:0000313" key="1">
    <source>
        <dbReference type="EMBL" id="CAL1406835.1"/>
    </source>
</evidence>
<dbReference type="AlphaFoldDB" id="A0AAV2GBE9"/>
<dbReference type="EMBL" id="OZ034821">
    <property type="protein sequence ID" value="CAL1406835.1"/>
    <property type="molecule type" value="Genomic_DNA"/>
</dbReference>
<organism evidence="1 2">
    <name type="scientific">Linum trigynum</name>
    <dbReference type="NCBI Taxonomy" id="586398"/>
    <lineage>
        <taxon>Eukaryota</taxon>
        <taxon>Viridiplantae</taxon>
        <taxon>Streptophyta</taxon>
        <taxon>Embryophyta</taxon>
        <taxon>Tracheophyta</taxon>
        <taxon>Spermatophyta</taxon>
        <taxon>Magnoliopsida</taxon>
        <taxon>eudicotyledons</taxon>
        <taxon>Gunneridae</taxon>
        <taxon>Pentapetalae</taxon>
        <taxon>rosids</taxon>
        <taxon>fabids</taxon>
        <taxon>Malpighiales</taxon>
        <taxon>Linaceae</taxon>
        <taxon>Linum</taxon>
    </lineage>
</organism>
<name>A0AAV2GBE9_9ROSI</name>
<reference evidence="1 2" key="1">
    <citation type="submission" date="2024-04" db="EMBL/GenBank/DDBJ databases">
        <authorList>
            <person name="Fracassetti M."/>
        </authorList>
    </citation>
    <scope>NUCLEOTIDE SEQUENCE [LARGE SCALE GENOMIC DNA]</scope>
</reference>
<dbReference type="Proteomes" id="UP001497516">
    <property type="component" value="Chromosome 8"/>
</dbReference>
<accession>A0AAV2GBE9</accession>
<keyword evidence="2" id="KW-1185">Reference proteome</keyword>
<proteinExistence type="predicted"/>